<evidence type="ECO:0000313" key="2">
    <source>
        <dbReference type="EMBL" id="MXO67744.1"/>
    </source>
</evidence>
<feature type="chain" id="PRO_5047307567" evidence="1">
    <location>
        <begin position="27"/>
        <end position="162"/>
    </location>
</feature>
<dbReference type="InterPro" id="IPR018673">
    <property type="entry name" value="DUF2141"/>
</dbReference>
<evidence type="ECO:0000313" key="3">
    <source>
        <dbReference type="Proteomes" id="UP000444401"/>
    </source>
</evidence>
<evidence type="ECO:0000256" key="1">
    <source>
        <dbReference type="SAM" id="SignalP"/>
    </source>
</evidence>
<name>A0ABW9US99_9SPHN</name>
<sequence length="162" mass="17243">MPLAARRGLKIALVAGLVTGSIPAGGAPAGTRPAPAAGTVPAELSIELEQLRNRKGMIHACLTRSEAHFPDCAGDADAVRLSVPAAKAVLRFQGLPRGTWALSIVHDENGNGKLDKFAAIPREGFGFSGNPPIRFGPPRFDEARFEMTPGPNRQQVRIRYLL</sequence>
<dbReference type="EMBL" id="WTYO01000001">
    <property type="protein sequence ID" value="MXO67744.1"/>
    <property type="molecule type" value="Genomic_DNA"/>
</dbReference>
<protein>
    <submittedName>
        <fullName evidence="2">DUF2141 domain-containing protein</fullName>
    </submittedName>
</protein>
<gene>
    <name evidence="2" type="ORF">GRI72_02710</name>
</gene>
<reference evidence="2 3" key="1">
    <citation type="submission" date="2019-12" db="EMBL/GenBank/DDBJ databases">
        <title>Genomic-based taxomic classification of the family Erythrobacteraceae.</title>
        <authorList>
            <person name="Xu L."/>
        </authorList>
    </citation>
    <scope>NUCLEOTIDE SEQUENCE [LARGE SCALE GENOMIC DNA]</scope>
    <source>
        <strain evidence="2 3">H32</strain>
    </source>
</reference>
<keyword evidence="3" id="KW-1185">Reference proteome</keyword>
<accession>A0ABW9US99</accession>
<comment type="caution">
    <text evidence="2">The sequence shown here is derived from an EMBL/GenBank/DDBJ whole genome shotgun (WGS) entry which is preliminary data.</text>
</comment>
<feature type="signal peptide" evidence="1">
    <location>
        <begin position="1"/>
        <end position="26"/>
    </location>
</feature>
<organism evidence="2 3">
    <name type="scientific">Pelagerythrobacter marinus</name>
    <dbReference type="NCBI Taxonomy" id="538382"/>
    <lineage>
        <taxon>Bacteria</taxon>
        <taxon>Pseudomonadati</taxon>
        <taxon>Pseudomonadota</taxon>
        <taxon>Alphaproteobacteria</taxon>
        <taxon>Sphingomonadales</taxon>
        <taxon>Erythrobacteraceae</taxon>
        <taxon>Pelagerythrobacter</taxon>
    </lineage>
</organism>
<proteinExistence type="predicted"/>
<dbReference type="Pfam" id="PF09912">
    <property type="entry name" value="DUF2141"/>
    <property type="match status" value="1"/>
</dbReference>
<keyword evidence="1" id="KW-0732">Signal</keyword>
<dbReference type="Proteomes" id="UP000444401">
    <property type="component" value="Unassembled WGS sequence"/>
</dbReference>